<feature type="compositionally biased region" description="Basic and acidic residues" evidence="1">
    <location>
        <begin position="41"/>
        <end position="50"/>
    </location>
</feature>
<dbReference type="EMBL" id="JARKHS020022856">
    <property type="protein sequence ID" value="KAK8769254.1"/>
    <property type="molecule type" value="Genomic_DNA"/>
</dbReference>
<evidence type="ECO:0000313" key="3">
    <source>
        <dbReference type="Proteomes" id="UP001321473"/>
    </source>
</evidence>
<keyword evidence="3" id="KW-1185">Reference proteome</keyword>
<accession>A0AAQ4E3I6</accession>
<feature type="compositionally biased region" description="Basic residues" evidence="1">
    <location>
        <begin position="225"/>
        <end position="235"/>
    </location>
</feature>
<proteinExistence type="predicted"/>
<sequence>MEAAVRRDSNRRRGHKQDPRSDRGSTEAAVRPDNNQRRGHKQDPRSDRGSMEAAVRPDNNQRRGHKQDPRRDRGSMEAAVRRDNNQRCGHKQDDGRGRGSTEAAVQRSTTLAGRKRLALVTTFPGRARTSPPGSRSRALRTRFGRDSRNPVSVRRHLDASGRRCAIALLRERGTVGPAAAGGRGPTAEAGPLHFPGQHHRGPPGGAPGSRDATGAGGRVLLGARRLGRQPAHARRLQLPPAAPGGERPRHRGGAGPDGSGRCLRGKGASGGDRPGAPSPGRTTRARDRASCGDAIPRSTTPEDDEIGDMVMDFDLLGDL</sequence>
<dbReference type="AlphaFoldDB" id="A0AAQ4E3I6"/>
<feature type="compositionally biased region" description="Basic and acidic residues" evidence="1">
    <location>
        <begin position="16"/>
        <end position="25"/>
    </location>
</feature>
<protein>
    <submittedName>
        <fullName evidence="2">Uncharacterized protein</fullName>
    </submittedName>
</protein>
<feature type="region of interest" description="Disordered" evidence="1">
    <location>
        <begin position="1"/>
        <end position="138"/>
    </location>
</feature>
<feature type="region of interest" description="Disordered" evidence="1">
    <location>
        <begin position="175"/>
        <end position="309"/>
    </location>
</feature>
<organism evidence="2 3">
    <name type="scientific">Amblyomma americanum</name>
    <name type="common">Lone star tick</name>
    <dbReference type="NCBI Taxonomy" id="6943"/>
    <lineage>
        <taxon>Eukaryota</taxon>
        <taxon>Metazoa</taxon>
        <taxon>Ecdysozoa</taxon>
        <taxon>Arthropoda</taxon>
        <taxon>Chelicerata</taxon>
        <taxon>Arachnida</taxon>
        <taxon>Acari</taxon>
        <taxon>Parasitiformes</taxon>
        <taxon>Ixodida</taxon>
        <taxon>Ixodoidea</taxon>
        <taxon>Ixodidae</taxon>
        <taxon>Amblyomminae</taxon>
        <taxon>Amblyomma</taxon>
    </lineage>
</organism>
<name>A0AAQ4E3I6_AMBAM</name>
<evidence type="ECO:0000256" key="1">
    <source>
        <dbReference type="SAM" id="MobiDB-lite"/>
    </source>
</evidence>
<comment type="caution">
    <text evidence="2">The sequence shown here is derived from an EMBL/GenBank/DDBJ whole genome shotgun (WGS) entry which is preliminary data.</text>
</comment>
<dbReference type="Proteomes" id="UP001321473">
    <property type="component" value="Unassembled WGS sequence"/>
</dbReference>
<gene>
    <name evidence="2" type="ORF">V5799_014281</name>
</gene>
<evidence type="ECO:0000313" key="2">
    <source>
        <dbReference type="EMBL" id="KAK8769254.1"/>
    </source>
</evidence>
<feature type="compositionally biased region" description="Basic and acidic residues" evidence="1">
    <location>
        <begin position="66"/>
        <end position="99"/>
    </location>
</feature>
<reference evidence="2 3" key="1">
    <citation type="journal article" date="2023" name="Arcadia Sci">
        <title>De novo assembly of a long-read Amblyomma americanum tick genome.</title>
        <authorList>
            <person name="Chou S."/>
            <person name="Poskanzer K.E."/>
            <person name="Rollins M."/>
            <person name="Thuy-Boun P.S."/>
        </authorList>
    </citation>
    <scope>NUCLEOTIDE SEQUENCE [LARGE SCALE GENOMIC DNA]</scope>
    <source>
        <strain evidence="2">F_SG_1</strain>
        <tissue evidence="2">Salivary glands</tissue>
    </source>
</reference>